<evidence type="ECO:0008006" key="7">
    <source>
        <dbReference type="Google" id="ProtNLM"/>
    </source>
</evidence>
<keyword evidence="3" id="KW-0443">Lipid metabolism</keyword>
<evidence type="ECO:0000256" key="2">
    <source>
        <dbReference type="ARBA" id="ARBA00022963"/>
    </source>
</evidence>
<protein>
    <recommendedName>
        <fullName evidence="7">Acetylhydrolase</fullName>
    </recommendedName>
</protein>
<dbReference type="EMBL" id="JAQQXT010000003">
    <property type="protein sequence ID" value="MDC8771187.1"/>
    <property type="molecule type" value="Genomic_DNA"/>
</dbReference>
<feature type="chain" id="PRO_5047491547" description="Acetylhydrolase" evidence="4">
    <location>
        <begin position="32"/>
        <end position="398"/>
    </location>
</feature>
<dbReference type="RefSeq" id="WP_273599517.1">
    <property type="nucleotide sequence ID" value="NZ_JAQQXT010000003.1"/>
</dbReference>
<keyword evidence="2" id="KW-0442">Lipid degradation</keyword>
<keyword evidence="1" id="KW-0378">Hydrolase</keyword>
<dbReference type="SUPFAM" id="SSF53474">
    <property type="entry name" value="alpha/beta-Hydrolases"/>
    <property type="match status" value="1"/>
</dbReference>
<evidence type="ECO:0000256" key="1">
    <source>
        <dbReference type="ARBA" id="ARBA00022801"/>
    </source>
</evidence>
<comment type="caution">
    <text evidence="5">The sequence shown here is derived from an EMBL/GenBank/DDBJ whole genome shotgun (WGS) entry which is preliminary data.</text>
</comment>
<evidence type="ECO:0000313" key="6">
    <source>
        <dbReference type="Proteomes" id="UP001221189"/>
    </source>
</evidence>
<dbReference type="PROSITE" id="PS51257">
    <property type="entry name" value="PROKAR_LIPOPROTEIN"/>
    <property type="match status" value="1"/>
</dbReference>
<feature type="signal peptide" evidence="4">
    <location>
        <begin position="1"/>
        <end position="31"/>
    </location>
</feature>
<dbReference type="PANTHER" id="PTHR10272">
    <property type="entry name" value="PLATELET-ACTIVATING FACTOR ACETYLHYDROLASE"/>
    <property type="match status" value="1"/>
</dbReference>
<evidence type="ECO:0000313" key="5">
    <source>
        <dbReference type="EMBL" id="MDC8771187.1"/>
    </source>
</evidence>
<organism evidence="5 6">
    <name type="scientific">Roseateles albus</name>
    <dbReference type="NCBI Taxonomy" id="2987525"/>
    <lineage>
        <taxon>Bacteria</taxon>
        <taxon>Pseudomonadati</taxon>
        <taxon>Pseudomonadota</taxon>
        <taxon>Betaproteobacteria</taxon>
        <taxon>Burkholderiales</taxon>
        <taxon>Sphaerotilaceae</taxon>
        <taxon>Roseateles</taxon>
    </lineage>
</organism>
<gene>
    <name evidence="5" type="ORF">PRZ03_06360</name>
</gene>
<dbReference type="Proteomes" id="UP001221189">
    <property type="component" value="Unassembled WGS sequence"/>
</dbReference>
<dbReference type="Gene3D" id="3.40.50.1820">
    <property type="entry name" value="alpha/beta hydrolase"/>
    <property type="match status" value="1"/>
</dbReference>
<keyword evidence="6" id="KW-1185">Reference proteome</keyword>
<dbReference type="InterPro" id="IPR029058">
    <property type="entry name" value="AB_hydrolase_fold"/>
</dbReference>
<name>A0ABT5KB81_9BURK</name>
<reference evidence="5 6" key="1">
    <citation type="submission" date="2022-10" db="EMBL/GenBank/DDBJ databases">
        <title>Paucibacter sp. hw1 Genome sequencing.</title>
        <authorList>
            <person name="Park S."/>
        </authorList>
    </citation>
    <scope>NUCLEOTIDE SEQUENCE [LARGE SCALE GENOMIC DNA]</scope>
    <source>
        <strain evidence="6">hw1</strain>
    </source>
</reference>
<accession>A0ABT5KB81</accession>
<sequence>MNKMKKTLLSNCLRGAQALGLSLGLALSLSACRTPEAGALSGDPLPLLDAPPAADVAPGYSTEDLDWQDGARQRAVPARLYWPAQTAQSKQTARHTARHTAGVPLIVFSHGIGGSRRGYSYLGAYWAAQGYATLHVQHVGSDRALWLGNPFGLVGRLQDAAKETEALSRVADMRFALDQLLQGPHGAQIDADRVIAAGHSYGANTVMLLSGAQVQRQGVVMDQLRDPRFKAAIIISAPPFYGETERTAEILKPITIPTLHITSTEDVIVIPGYHSDARDRIAVFNATGSAAKSLVVFEGGSHSMFTDRAGTGGVALNPLVKTATKEVALAFLSQVFDGQSEPLQQWNERHKAIVNQTQMAAAAFQPFSVVRPSGSQLATGLGMLPSRSEIQQASSTEQ</sequence>
<evidence type="ECO:0000256" key="4">
    <source>
        <dbReference type="SAM" id="SignalP"/>
    </source>
</evidence>
<dbReference type="Pfam" id="PF03403">
    <property type="entry name" value="PAF-AH_p_II"/>
    <property type="match status" value="1"/>
</dbReference>
<dbReference type="PANTHER" id="PTHR10272:SF0">
    <property type="entry name" value="PLATELET-ACTIVATING FACTOR ACETYLHYDROLASE"/>
    <property type="match status" value="1"/>
</dbReference>
<keyword evidence="4" id="KW-0732">Signal</keyword>
<proteinExistence type="predicted"/>
<evidence type="ECO:0000256" key="3">
    <source>
        <dbReference type="ARBA" id="ARBA00023098"/>
    </source>
</evidence>